<dbReference type="Proteomes" id="UP000655420">
    <property type="component" value="Unassembled WGS sequence"/>
</dbReference>
<dbReference type="RefSeq" id="WP_200612395.1">
    <property type="nucleotide sequence ID" value="NZ_JAEHHL010000010.1"/>
</dbReference>
<keyword evidence="1" id="KW-1133">Transmembrane helix</keyword>
<keyword evidence="3" id="KW-1185">Reference proteome</keyword>
<name>A0A8J7M9J3_9RHOB</name>
<dbReference type="Pfam" id="PF09838">
    <property type="entry name" value="DUF2065"/>
    <property type="match status" value="1"/>
</dbReference>
<dbReference type="InterPro" id="IPR019201">
    <property type="entry name" value="DUF2065"/>
</dbReference>
<gene>
    <name evidence="2" type="ORF">H0I76_16635</name>
</gene>
<feature type="transmembrane region" description="Helical" evidence="1">
    <location>
        <begin position="41"/>
        <end position="58"/>
    </location>
</feature>
<proteinExistence type="predicted"/>
<evidence type="ECO:0000313" key="3">
    <source>
        <dbReference type="Proteomes" id="UP000655420"/>
    </source>
</evidence>
<protein>
    <submittedName>
        <fullName evidence="2">DUF2065 domain-containing protein</fullName>
    </submittedName>
</protein>
<sequence>MDMLAALALVLVIEGLAIAIFSGSLPELLAAMRETTASQRRTLGIVMAVCGAVAYLAIRG</sequence>
<organism evidence="2 3">
    <name type="scientific">Thermohalobaculum xanthum</name>
    <dbReference type="NCBI Taxonomy" id="2753746"/>
    <lineage>
        <taxon>Bacteria</taxon>
        <taxon>Pseudomonadati</taxon>
        <taxon>Pseudomonadota</taxon>
        <taxon>Alphaproteobacteria</taxon>
        <taxon>Rhodobacterales</taxon>
        <taxon>Paracoccaceae</taxon>
        <taxon>Thermohalobaculum</taxon>
    </lineage>
</organism>
<reference evidence="2" key="1">
    <citation type="submission" date="2020-12" db="EMBL/GenBank/DDBJ databases">
        <title>Bacterial taxonomy.</title>
        <authorList>
            <person name="Pan X."/>
        </authorList>
    </citation>
    <scope>NUCLEOTIDE SEQUENCE</scope>
    <source>
        <strain evidence="2">M0105</strain>
    </source>
</reference>
<dbReference type="EMBL" id="JAEHHL010000010">
    <property type="protein sequence ID" value="MBK0400829.1"/>
    <property type="molecule type" value="Genomic_DNA"/>
</dbReference>
<evidence type="ECO:0000256" key="1">
    <source>
        <dbReference type="SAM" id="Phobius"/>
    </source>
</evidence>
<keyword evidence="1" id="KW-0812">Transmembrane</keyword>
<accession>A0A8J7M9J3</accession>
<evidence type="ECO:0000313" key="2">
    <source>
        <dbReference type="EMBL" id="MBK0400829.1"/>
    </source>
</evidence>
<keyword evidence="1" id="KW-0472">Membrane</keyword>
<dbReference type="AlphaFoldDB" id="A0A8J7M9J3"/>
<comment type="caution">
    <text evidence="2">The sequence shown here is derived from an EMBL/GenBank/DDBJ whole genome shotgun (WGS) entry which is preliminary data.</text>
</comment>